<evidence type="ECO:0000313" key="2">
    <source>
        <dbReference type="EMBL" id="MBN7772528.1"/>
    </source>
</evidence>
<organism evidence="2 3">
    <name type="scientific">Clostridium aminobutyricum</name>
    <dbReference type="NCBI Taxonomy" id="33953"/>
    <lineage>
        <taxon>Bacteria</taxon>
        <taxon>Bacillati</taxon>
        <taxon>Bacillota</taxon>
        <taxon>Clostridia</taxon>
        <taxon>Eubacteriales</taxon>
        <taxon>Clostridiaceae</taxon>
        <taxon>Clostridium</taxon>
    </lineage>
</organism>
<sequence>MWEKYKGVLNAKEMIYKLITVIVVISLALLVFEVMTNDKDGRQQIVDEDGGTEASLSMILSDIKGVGDVDVMITYGDKDAVTGVIVTAKGAGSPVVKRELTNAVSAIFNIPVSNVMVFEKENGGTSNE</sequence>
<evidence type="ECO:0000256" key="1">
    <source>
        <dbReference type="SAM" id="Phobius"/>
    </source>
</evidence>
<dbReference type="Proteomes" id="UP000664545">
    <property type="component" value="Unassembled WGS sequence"/>
</dbReference>
<keyword evidence="3" id="KW-1185">Reference proteome</keyword>
<dbReference type="AlphaFoldDB" id="A0A939IIG4"/>
<keyword evidence="1" id="KW-0812">Transmembrane</keyword>
<dbReference type="RefSeq" id="WP_206581327.1">
    <property type="nucleotide sequence ID" value="NZ_JAFJZZ010000001.1"/>
</dbReference>
<evidence type="ECO:0000313" key="3">
    <source>
        <dbReference type="Proteomes" id="UP000664545"/>
    </source>
</evidence>
<feature type="transmembrane region" description="Helical" evidence="1">
    <location>
        <begin position="14"/>
        <end position="32"/>
    </location>
</feature>
<name>A0A939IIG4_CLOAM</name>
<dbReference type="EMBL" id="JAFJZZ010000001">
    <property type="protein sequence ID" value="MBN7772528.1"/>
    <property type="molecule type" value="Genomic_DNA"/>
</dbReference>
<reference evidence="2" key="1">
    <citation type="submission" date="2021-02" db="EMBL/GenBank/DDBJ databases">
        <title>Abyssanaerobacter marinus gen.nov., sp., nov, anaerobic bacterium isolated from the Onnuri vent field of Indian Ocean and suggestion of Mogibacteriaceae fam. nov., and proposal of reclassification of ambiguous this family's genus member.</title>
        <authorList>
            <person name="Kim Y.J."/>
            <person name="Yang J.-A."/>
        </authorList>
    </citation>
    <scope>NUCLEOTIDE SEQUENCE</scope>
    <source>
        <strain evidence="2">DSM 2634</strain>
    </source>
</reference>
<keyword evidence="1" id="KW-0472">Membrane</keyword>
<accession>A0A939IIG4</accession>
<proteinExistence type="predicted"/>
<gene>
    <name evidence="2" type="ORF">JYB65_04065</name>
</gene>
<keyword evidence="1" id="KW-1133">Transmembrane helix</keyword>
<protein>
    <recommendedName>
        <fullName evidence="4">Stage III sporulation protein AG</fullName>
    </recommendedName>
</protein>
<evidence type="ECO:0008006" key="4">
    <source>
        <dbReference type="Google" id="ProtNLM"/>
    </source>
</evidence>
<comment type="caution">
    <text evidence="2">The sequence shown here is derived from an EMBL/GenBank/DDBJ whole genome shotgun (WGS) entry which is preliminary data.</text>
</comment>